<dbReference type="Proteomes" id="UP001358586">
    <property type="component" value="Chromosome 11"/>
</dbReference>
<gene>
    <name evidence="1" type="ORF">PVK06_040179</name>
</gene>
<dbReference type="EMBL" id="JARKNE010000011">
    <property type="protein sequence ID" value="KAK5785580.1"/>
    <property type="molecule type" value="Genomic_DNA"/>
</dbReference>
<accession>A0ABR0N6W4</accession>
<protein>
    <submittedName>
        <fullName evidence="1">Uncharacterized protein</fullName>
    </submittedName>
</protein>
<evidence type="ECO:0000313" key="1">
    <source>
        <dbReference type="EMBL" id="KAK5785580.1"/>
    </source>
</evidence>
<comment type="caution">
    <text evidence="1">The sequence shown here is derived from an EMBL/GenBank/DDBJ whole genome shotgun (WGS) entry which is preliminary data.</text>
</comment>
<proteinExistence type="predicted"/>
<keyword evidence="2" id="KW-1185">Reference proteome</keyword>
<evidence type="ECO:0000313" key="2">
    <source>
        <dbReference type="Proteomes" id="UP001358586"/>
    </source>
</evidence>
<reference evidence="1 2" key="1">
    <citation type="submission" date="2023-03" db="EMBL/GenBank/DDBJ databases">
        <title>WGS of Gossypium arboreum.</title>
        <authorList>
            <person name="Yu D."/>
        </authorList>
    </citation>
    <scope>NUCLEOTIDE SEQUENCE [LARGE SCALE GENOMIC DNA]</scope>
    <source>
        <tissue evidence="1">Leaf</tissue>
    </source>
</reference>
<organism evidence="1 2">
    <name type="scientific">Gossypium arboreum</name>
    <name type="common">Tree cotton</name>
    <name type="synonym">Gossypium nanking</name>
    <dbReference type="NCBI Taxonomy" id="29729"/>
    <lineage>
        <taxon>Eukaryota</taxon>
        <taxon>Viridiplantae</taxon>
        <taxon>Streptophyta</taxon>
        <taxon>Embryophyta</taxon>
        <taxon>Tracheophyta</taxon>
        <taxon>Spermatophyta</taxon>
        <taxon>Magnoliopsida</taxon>
        <taxon>eudicotyledons</taxon>
        <taxon>Gunneridae</taxon>
        <taxon>Pentapetalae</taxon>
        <taxon>rosids</taxon>
        <taxon>malvids</taxon>
        <taxon>Malvales</taxon>
        <taxon>Malvaceae</taxon>
        <taxon>Malvoideae</taxon>
        <taxon>Gossypium</taxon>
    </lineage>
</organism>
<name>A0ABR0N6W4_GOSAR</name>
<sequence length="83" mass="9396">MLLSMVRSRELPVSPEHEMVQDTVVKVSPLTSSNNNPELGTEALIQLVREVLKEMFEARVKAYGKTLQARHLECSRKRDPSSC</sequence>